<gene>
    <name evidence="3" type="ORF">S7711_09257</name>
</gene>
<dbReference type="Gene3D" id="3.40.50.300">
    <property type="entry name" value="P-loop containing nucleotide triphosphate hydrolases"/>
    <property type="match status" value="1"/>
</dbReference>
<feature type="region of interest" description="Disordered" evidence="1">
    <location>
        <begin position="27"/>
        <end position="47"/>
    </location>
</feature>
<dbReference type="Gene3D" id="3.40.50.1000">
    <property type="entry name" value="HAD superfamily/HAD-like"/>
    <property type="match status" value="2"/>
</dbReference>
<dbReference type="InterPro" id="IPR025984">
    <property type="entry name" value="DCTPP"/>
</dbReference>
<dbReference type="SUPFAM" id="SSF101386">
    <property type="entry name" value="all-alpha NTP pyrophosphatases"/>
    <property type="match status" value="1"/>
</dbReference>
<dbReference type="InterPro" id="IPR018647">
    <property type="entry name" value="SLFN_3-like_DNA/RNA_helicase"/>
</dbReference>
<dbReference type="InterPro" id="IPR006357">
    <property type="entry name" value="HAD-SF_hydro_IIA"/>
</dbReference>
<dbReference type="InterPro" id="IPR027417">
    <property type="entry name" value="P-loop_NTPase"/>
</dbReference>
<dbReference type="NCBIfam" id="TIGR01456">
    <property type="entry name" value="CECR5"/>
    <property type="match status" value="1"/>
</dbReference>
<proteinExistence type="predicted"/>
<dbReference type="Pfam" id="PF13242">
    <property type="entry name" value="Hydrolase_like"/>
    <property type="match status" value="1"/>
</dbReference>
<dbReference type="PANTHER" id="PTHR46523:SF1">
    <property type="entry name" value="DCTP PYROPHOSPHATASE 1"/>
    <property type="match status" value="1"/>
</dbReference>
<evidence type="ECO:0000256" key="1">
    <source>
        <dbReference type="SAM" id="MobiDB-lite"/>
    </source>
</evidence>
<dbReference type="Gene3D" id="1.10.287.1080">
    <property type="entry name" value="MazG-like"/>
    <property type="match status" value="1"/>
</dbReference>
<evidence type="ECO:0000313" key="4">
    <source>
        <dbReference type="Proteomes" id="UP000028045"/>
    </source>
</evidence>
<sequence length="1215" mass="136910">MFDLERLIKPFASLEVVGLGSKFNIRTPSDHQFPNTPPPSPRAPRGRPALTHLIRLSTMMELVQSELRDATIAFAFDIDGVLVNGKEPIPGARETLAKLQRDNVPFIFLTNSGGVTEQVNLEKLEARLGNINFDNGQIVQSHTPFRALVNQYHDKTILVLGGHENQIRNLAKNYGFGDVVTSSDIVAYSDHVHPFPEMTTTHHLQYGRKWDRHHPLQISAILVWSSPRDWCLDLQLTYDLLVSSKGILGTRSPLIGDSTLQNHGYFQDEQPKLYFCNPDFEWSTQHEHPRFAQGAFREALSGIWNYRTKGVAELEYIICGKPTAITYEYGERALYSMSRGNPALRGRKIKTVYMIGDNPESDIAGANAYRTRTGSNWRSILVETGVHKAGCIPAHIPDHTAKDVNAAVNWALAQEGSAATKSTEQAGLMKCLLLQLVKWALGAWLNMWAEGRAELKGLSLISAATSLGSESMLQPDKPMEFRHQCNFGDWAQVFELSPAEATFLSTRSLCGSTVPDNRTAVPFKRVLVSRTGSYRVPMVGKEVHDALAAFVAERDWAQFHTPENLAKSIAIEASELLECFQWSAEADPKRVREELADVLTYCLLLADKIGVDPGRIVLEKLEVTRKKYPLDFSKDAVAVWRAHDERHSNWPVVYVLDDGRDTTKTNSNQLRDIYVGESLNAVGRLRQHLDTPAKQHLKNIHVIFDERFNKSVCLDLESYLIKMLAGDGANRVLNRNNGITESRYFQRELYREGFRNIFERLRADGVFTRGLHEIENSDLFKLSPFKALTDDQAASIEEILKGLLADLESGTNSMIVIQGDPGTGKTVAAVYFIKLLVDIQTFTTLEDLDSDARFATFFTDTNRELLQGLRVGLVVPQQSLRCSIKAVFKKTPGLHPSMVMTPFDVGQADGIFSLLLVDETHRLNQRANQPSGVLNAKFATITRDLFGSDDTSKTQLDWIRAKSRHQIFLLDAAQSVRPADLPSEVLSGLVADARASRRHFQLRTQMRVRAGSDFVSYVRWILDPHPLSLPRVLRDFGDYDFRTFDCVARMRDQIFQRDAEVGLARMVAGYAWEWKTKKDKTAFDIEIGDTRLSWNSTATDWISSSNALEEVGSIHTVQGYDLNYVGVIIGLDLRFDPAQRRLFIDRDSYFDKKGKENNPALGRTYSDDDLLRFITQIYAVLMTRGIRGTYVYACDPGLREYLKGLIPFHSRNPLR</sequence>
<dbReference type="SUPFAM" id="SSF56784">
    <property type="entry name" value="HAD-like"/>
    <property type="match status" value="1"/>
</dbReference>
<dbReference type="InterPro" id="IPR000305">
    <property type="entry name" value="GIY-YIG_endonuc"/>
</dbReference>
<dbReference type="InterPro" id="IPR052555">
    <property type="entry name" value="dCTP_Pyrophosphatase"/>
</dbReference>
<dbReference type="OrthoDB" id="411123at2759"/>
<dbReference type="Pfam" id="PF13344">
    <property type="entry name" value="Hydrolase_6"/>
    <property type="match status" value="1"/>
</dbReference>
<protein>
    <recommendedName>
        <fullName evidence="2">GIY-YIG domain-containing protein</fullName>
    </recommendedName>
</protein>
<dbReference type="CDD" id="cd10439">
    <property type="entry name" value="GIY-YIG_COG3410"/>
    <property type="match status" value="1"/>
</dbReference>
<organism evidence="3 4">
    <name type="scientific">Stachybotrys chartarum (strain CBS 109288 / IBT 7711)</name>
    <name type="common">Toxic black mold</name>
    <name type="synonym">Stilbospora chartarum</name>
    <dbReference type="NCBI Taxonomy" id="1280523"/>
    <lineage>
        <taxon>Eukaryota</taxon>
        <taxon>Fungi</taxon>
        <taxon>Dikarya</taxon>
        <taxon>Ascomycota</taxon>
        <taxon>Pezizomycotina</taxon>
        <taxon>Sordariomycetes</taxon>
        <taxon>Hypocreomycetidae</taxon>
        <taxon>Hypocreales</taxon>
        <taxon>Stachybotryaceae</taxon>
        <taxon>Stachybotrys</taxon>
    </lineage>
</organism>
<dbReference type="Proteomes" id="UP000028045">
    <property type="component" value="Unassembled WGS sequence"/>
</dbReference>
<dbReference type="GO" id="GO:0047429">
    <property type="term" value="F:nucleoside triphosphate diphosphatase activity"/>
    <property type="evidence" value="ECO:0007669"/>
    <property type="project" value="InterPro"/>
</dbReference>
<evidence type="ECO:0000259" key="2">
    <source>
        <dbReference type="PROSITE" id="PS50164"/>
    </source>
</evidence>
<dbReference type="PROSITE" id="PS50164">
    <property type="entry name" value="GIY_YIG"/>
    <property type="match status" value="1"/>
</dbReference>
<dbReference type="AlphaFoldDB" id="A0A084ALQ2"/>
<reference evidence="3 4" key="1">
    <citation type="journal article" date="2014" name="BMC Genomics">
        <title>Comparative genome sequencing reveals chemotype-specific gene clusters in the toxigenic black mold Stachybotrys.</title>
        <authorList>
            <person name="Semeiks J."/>
            <person name="Borek D."/>
            <person name="Otwinowski Z."/>
            <person name="Grishin N.V."/>
        </authorList>
    </citation>
    <scope>NUCLEOTIDE SEQUENCE [LARGE SCALE GENOMIC DNA]</scope>
    <source>
        <strain evidence="4">CBS 109288 / IBT 7711</strain>
    </source>
</reference>
<evidence type="ECO:0000313" key="3">
    <source>
        <dbReference type="EMBL" id="KEY66231.1"/>
    </source>
</evidence>
<dbReference type="SUPFAM" id="SSF52540">
    <property type="entry name" value="P-loop containing nucleoside triphosphate hydrolases"/>
    <property type="match status" value="1"/>
</dbReference>
<name>A0A084ALQ2_STACB</name>
<feature type="domain" description="GIY-YIG" evidence="2">
    <location>
        <begin position="649"/>
        <end position="735"/>
    </location>
</feature>
<dbReference type="InterPro" id="IPR023214">
    <property type="entry name" value="HAD_sf"/>
</dbReference>
<keyword evidence="4" id="KW-1185">Reference proteome</keyword>
<dbReference type="EMBL" id="KL648664">
    <property type="protein sequence ID" value="KEY66231.1"/>
    <property type="molecule type" value="Genomic_DNA"/>
</dbReference>
<dbReference type="InterPro" id="IPR036412">
    <property type="entry name" value="HAD-like_sf"/>
</dbReference>
<dbReference type="Pfam" id="PF12643">
    <property type="entry name" value="MazG-like"/>
    <property type="match status" value="1"/>
</dbReference>
<dbReference type="NCBIfam" id="TIGR01460">
    <property type="entry name" value="HAD-SF-IIA"/>
    <property type="match status" value="1"/>
</dbReference>
<dbReference type="HOGENOM" id="CLU_270235_0_0_1"/>
<dbReference type="GO" id="GO:0009143">
    <property type="term" value="P:nucleoside triphosphate catabolic process"/>
    <property type="evidence" value="ECO:0007669"/>
    <property type="project" value="InterPro"/>
</dbReference>
<dbReference type="CDD" id="cd11537">
    <property type="entry name" value="NTP-PPase_RS21-C6_like"/>
    <property type="match status" value="1"/>
</dbReference>
<dbReference type="PANTHER" id="PTHR46523">
    <property type="entry name" value="DCTP PYROPHOSPHATASE 1"/>
    <property type="match status" value="1"/>
</dbReference>
<dbReference type="Pfam" id="PF09848">
    <property type="entry name" value="SLFN-g3_helicase"/>
    <property type="match status" value="1"/>
</dbReference>
<dbReference type="InterPro" id="IPR006353">
    <property type="entry name" value="HAD-SF_hydro_IIA_CECR5"/>
</dbReference>
<accession>A0A084ALQ2</accession>